<proteinExistence type="predicted"/>
<evidence type="ECO:0000313" key="6">
    <source>
        <dbReference type="Proteomes" id="UP001501742"/>
    </source>
</evidence>
<dbReference type="Pfam" id="PF13692">
    <property type="entry name" value="Glyco_trans_1_4"/>
    <property type="match status" value="1"/>
</dbReference>
<dbReference type="PANTHER" id="PTHR45947:SF3">
    <property type="entry name" value="SULFOQUINOVOSYL TRANSFERASE SQD2"/>
    <property type="match status" value="1"/>
</dbReference>
<keyword evidence="2" id="KW-0328">Glycosyltransferase</keyword>
<protein>
    <recommendedName>
        <fullName evidence="1">D-inositol 3-phosphate glycosyltransferase</fullName>
    </recommendedName>
</protein>
<reference evidence="6" key="1">
    <citation type="journal article" date="2019" name="Int. J. Syst. Evol. Microbiol.">
        <title>The Global Catalogue of Microorganisms (GCM) 10K type strain sequencing project: providing services to taxonomists for standard genome sequencing and annotation.</title>
        <authorList>
            <consortium name="The Broad Institute Genomics Platform"/>
            <consortium name="The Broad Institute Genome Sequencing Center for Infectious Disease"/>
            <person name="Wu L."/>
            <person name="Ma J."/>
        </authorList>
    </citation>
    <scope>NUCLEOTIDE SEQUENCE [LARGE SCALE GENOMIC DNA]</scope>
    <source>
        <strain evidence="6">JCM 12140</strain>
    </source>
</reference>
<gene>
    <name evidence="5" type="ORF">GCM10009627_31610</name>
</gene>
<dbReference type="RefSeq" id="WP_204607490.1">
    <property type="nucleotide sequence ID" value="NZ_BAAAJX010000017.1"/>
</dbReference>
<dbReference type="SUPFAM" id="SSF53756">
    <property type="entry name" value="UDP-Glycosyltransferase/glycogen phosphorylase"/>
    <property type="match status" value="1"/>
</dbReference>
<name>A0ABP4KBZ3_9MICO</name>
<comment type="caution">
    <text evidence="5">The sequence shown here is derived from an EMBL/GenBank/DDBJ whole genome shotgun (WGS) entry which is preliminary data.</text>
</comment>
<dbReference type="Pfam" id="PF13439">
    <property type="entry name" value="Glyco_transf_4"/>
    <property type="match status" value="1"/>
</dbReference>
<dbReference type="Proteomes" id="UP001501742">
    <property type="component" value="Unassembled WGS sequence"/>
</dbReference>
<sequence length="393" mass="41191">MHPDPVARPTLLVAASTFPAEAGDGTPGFVLDLARALSSDHRVVVVAPMTKGAAKHQRIGDVEVRRYSYFPARWQDLADGAIVDNLRAAPARWLQVPFFFGAMALAFRREARRSRPDVALLHWIIPQGAVGKLVLGDLPRVVTTLGGDLYALRHPVLQRVKRAVIASAAAVTCMSTDMALELRKLGARDDQVHIVPMGVDLEPISRAVASETRTPGRLLFVGRLVEKKGATVLLDALDRVEHRPDEVVVVGDGPLRQALEARAADGVDFVGAQDKAALAAHYAKAGIAVYPSVPAANGDRDGLPVALLEAMTAGCAVVASAVPGIVDVVEDGVNGLLVAPGDADALAAAVDRLLADPALAERLGAGARATAAAYTVDAVGDRYRSLIADALAG</sequence>
<keyword evidence="6" id="KW-1185">Reference proteome</keyword>
<evidence type="ECO:0000256" key="3">
    <source>
        <dbReference type="ARBA" id="ARBA00022679"/>
    </source>
</evidence>
<feature type="domain" description="Glycosyltransferase subfamily 4-like N-terminal" evidence="4">
    <location>
        <begin position="29"/>
        <end position="202"/>
    </location>
</feature>
<dbReference type="Gene3D" id="3.40.50.2000">
    <property type="entry name" value="Glycogen Phosphorylase B"/>
    <property type="match status" value="2"/>
</dbReference>
<dbReference type="EMBL" id="BAAAJX010000017">
    <property type="protein sequence ID" value="GAA1494815.1"/>
    <property type="molecule type" value="Genomic_DNA"/>
</dbReference>
<evidence type="ECO:0000256" key="1">
    <source>
        <dbReference type="ARBA" id="ARBA00021292"/>
    </source>
</evidence>
<evidence type="ECO:0000256" key="2">
    <source>
        <dbReference type="ARBA" id="ARBA00022676"/>
    </source>
</evidence>
<dbReference type="InterPro" id="IPR050194">
    <property type="entry name" value="Glycosyltransferase_grp1"/>
</dbReference>
<accession>A0ABP4KBZ3</accession>
<dbReference type="InterPro" id="IPR028098">
    <property type="entry name" value="Glyco_trans_4-like_N"/>
</dbReference>
<organism evidence="5 6">
    <name type="scientific">Curtobacterium herbarum</name>
    <dbReference type="NCBI Taxonomy" id="150122"/>
    <lineage>
        <taxon>Bacteria</taxon>
        <taxon>Bacillati</taxon>
        <taxon>Actinomycetota</taxon>
        <taxon>Actinomycetes</taxon>
        <taxon>Micrococcales</taxon>
        <taxon>Microbacteriaceae</taxon>
        <taxon>Curtobacterium</taxon>
    </lineage>
</organism>
<keyword evidence="3" id="KW-0808">Transferase</keyword>
<evidence type="ECO:0000313" key="5">
    <source>
        <dbReference type="EMBL" id="GAA1494815.1"/>
    </source>
</evidence>
<evidence type="ECO:0000259" key="4">
    <source>
        <dbReference type="Pfam" id="PF13439"/>
    </source>
</evidence>
<dbReference type="PANTHER" id="PTHR45947">
    <property type="entry name" value="SULFOQUINOVOSYL TRANSFERASE SQD2"/>
    <property type="match status" value="1"/>
</dbReference>